<evidence type="ECO:0000313" key="16">
    <source>
        <dbReference type="Proteomes" id="UP001474421"/>
    </source>
</evidence>
<evidence type="ECO:0000256" key="9">
    <source>
        <dbReference type="ARBA" id="ARBA00023157"/>
    </source>
</evidence>
<keyword evidence="16" id="KW-1185">Reference proteome</keyword>
<reference evidence="15 16" key="1">
    <citation type="journal article" date="2024" name="Proc. Natl. Acad. Sci. U.S.A.">
        <title>The genetic regulatory architecture and epigenomic basis for age-related changes in rattlesnake venom.</title>
        <authorList>
            <person name="Hogan M.P."/>
            <person name="Holding M.L."/>
            <person name="Nystrom G.S."/>
            <person name="Colston T.J."/>
            <person name="Bartlett D.A."/>
            <person name="Mason A.J."/>
            <person name="Ellsworth S.A."/>
            <person name="Rautsaw R.M."/>
            <person name="Lawrence K.C."/>
            <person name="Strickland J.L."/>
            <person name="He B."/>
            <person name="Fraser P."/>
            <person name="Margres M.J."/>
            <person name="Gilbert D.M."/>
            <person name="Gibbs H.L."/>
            <person name="Parkinson C.L."/>
            <person name="Rokyta D.R."/>
        </authorList>
    </citation>
    <scope>NUCLEOTIDE SEQUENCE [LARGE SCALE GENOMIC DNA]</scope>
    <source>
        <strain evidence="15">DRR0105</strain>
    </source>
</reference>
<dbReference type="InterPro" id="IPR038126">
    <property type="entry name" value="RAMP_sf"/>
</dbReference>
<evidence type="ECO:0000256" key="11">
    <source>
        <dbReference type="ARBA" id="ARBA00041071"/>
    </source>
</evidence>
<dbReference type="GO" id="GO:0006816">
    <property type="term" value="P:calcium ion transport"/>
    <property type="evidence" value="ECO:0007669"/>
    <property type="project" value="TreeGrafter"/>
</dbReference>
<evidence type="ECO:0000256" key="3">
    <source>
        <dbReference type="ARBA" id="ARBA00022448"/>
    </source>
</evidence>
<evidence type="ECO:0000256" key="4">
    <source>
        <dbReference type="ARBA" id="ARBA00022475"/>
    </source>
</evidence>
<evidence type="ECO:0000256" key="13">
    <source>
        <dbReference type="ARBA" id="ARBA00049674"/>
    </source>
</evidence>
<evidence type="ECO:0000313" key="15">
    <source>
        <dbReference type="EMBL" id="KAK9410940.1"/>
    </source>
</evidence>
<dbReference type="GO" id="GO:0007186">
    <property type="term" value="P:G protein-coupled receptor signaling pathway"/>
    <property type="evidence" value="ECO:0007669"/>
    <property type="project" value="TreeGrafter"/>
</dbReference>
<dbReference type="Pfam" id="PF04901">
    <property type="entry name" value="RAMP"/>
    <property type="match status" value="1"/>
</dbReference>
<comment type="subunit">
    <text evidence="13">Heterodimer of CALCRL and RAMP1; the interaction induces allosteric modulation of CALCRL function and CGRP1/CALCA and CGRP2/CALCB ligand specificity. Heterodimer of CALCR and RAMP1; interaction forms the AMYR1 receptor complex for amylin/IAPP and CGRP1/CALCA ligands.</text>
</comment>
<dbReference type="PANTHER" id="PTHR14076:SF3">
    <property type="entry name" value="RECEPTOR ACTIVITY-MODIFYING PROTEIN 1"/>
    <property type="match status" value="1"/>
</dbReference>
<proteinExistence type="inferred from homology"/>
<dbReference type="PANTHER" id="PTHR14076">
    <property type="entry name" value="RECEPTOR ACTIVITY MODIFYING PROTEIN RAMP"/>
    <property type="match status" value="1"/>
</dbReference>
<dbReference type="GO" id="GO:0005886">
    <property type="term" value="C:plasma membrane"/>
    <property type="evidence" value="ECO:0007669"/>
    <property type="project" value="UniProtKB-SubCell"/>
</dbReference>
<keyword evidence="8" id="KW-0472">Membrane</keyword>
<protein>
    <recommendedName>
        <fullName evidence="11">Receptor activity-modifying protein 1</fullName>
    </recommendedName>
</protein>
<dbReference type="GO" id="GO:0031623">
    <property type="term" value="P:receptor internalization"/>
    <property type="evidence" value="ECO:0007669"/>
    <property type="project" value="TreeGrafter"/>
</dbReference>
<dbReference type="AlphaFoldDB" id="A0AAW1CB57"/>
<keyword evidence="3" id="KW-0813">Transport</keyword>
<gene>
    <name evidence="15" type="ORF">NXF25_002115</name>
</gene>
<dbReference type="GO" id="GO:0006886">
    <property type="term" value="P:intracellular protein transport"/>
    <property type="evidence" value="ECO:0007669"/>
    <property type="project" value="InterPro"/>
</dbReference>
<evidence type="ECO:0000256" key="5">
    <source>
        <dbReference type="ARBA" id="ARBA00022692"/>
    </source>
</evidence>
<keyword evidence="5" id="KW-0812">Transmembrane</keyword>
<keyword evidence="9" id="KW-1015">Disulfide bond</keyword>
<dbReference type="GO" id="GO:0009986">
    <property type="term" value="C:cell surface"/>
    <property type="evidence" value="ECO:0007669"/>
    <property type="project" value="TreeGrafter"/>
</dbReference>
<dbReference type="GO" id="GO:0008277">
    <property type="term" value="P:regulation of G protein-coupled receptor signaling pathway"/>
    <property type="evidence" value="ECO:0007669"/>
    <property type="project" value="InterPro"/>
</dbReference>
<evidence type="ECO:0000256" key="2">
    <source>
        <dbReference type="ARBA" id="ARBA00007087"/>
    </source>
</evidence>
<organism evidence="15 16">
    <name type="scientific">Crotalus adamanteus</name>
    <name type="common">Eastern diamondback rattlesnake</name>
    <dbReference type="NCBI Taxonomy" id="8729"/>
    <lineage>
        <taxon>Eukaryota</taxon>
        <taxon>Metazoa</taxon>
        <taxon>Chordata</taxon>
        <taxon>Craniata</taxon>
        <taxon>Vertebrata</taxon>
        <taxon>Euteleostomi</taxon>
        <taxon>Lepidosauria</taxon>
        <taxon>Squamata</taxon>
        <taxon>Bifurcata</taxon>
        <taxon>Unidentata</taxon>
        <taxon>Episquamata</taxon>
        <taxon>Toxicofera</taxon>
        <taxon>Serpentes</taxon>
        <taxon>Colubroidea</taxon>
        <taxon>Viperidae</taxon>
        <taxon>Crotalinae</taxon>
        <taxon>Crotalus</taxon>
    </lineage>
</organism>
<keyword evidence="7" id="KW-1133">Transmembrane helix</keyword>
<dbReference type="GO" id="GO:0072659">
    <property type="term" value="P:protein localization to plasma membrane"/>
    <property type="evidence" value="ECO:0007669"/>
    <property type="project" value="TreeGrafter"/>
</dbReference>
<keyword evidence="6" id="KW-0732">Signal</keyword>
<comment type="subcellular location">
    <subcellularLocation>
        <location evidence="1">Cell membrane</location>
        <topology evidence="1">Single-pass type I membrane protein</topology>
    </subcellularLocation>
</comment>
<evidence type="ECO:0000256" key="12">
    <source>
        <dbReference type="ARBA" id="ARBA00049570"/>
    </source>
</evidence>
<comment type="caution">
    <text evidence="15">The sequence shown here is derived from an EMBL/GenBank/DDBJ whole genome shotgun (WGS) entry which is preliminary data.</text>
</comment>
<dbReference type="EMBL" id="JAOTOJ010000001">
    <property type="protein sequence ID" value="KAK9410940.1"/>
    <property type="molecule type" value="Genomic_DNA"/>
</dbReference>
<evidence type="ECO:0000256" key="7">
    <source>
        <dbReference type="ARBA" id="ARBA00022989"/>
    </source>
</evidence>
<dbReference type="GO" id="GO:0043235">
    <property type="term" value="C:receptor complex"/>
    <property type="evidence" value="ECO:0007669"/>
    <property type="project" value="TreeGrafter"/>
</dbReference>
<feature type="region of interest" description="Disordered" evidence="14">
    <location>
        <begin position="77"/>
        <end position="102"/>
    </location>
</feature>
<evidence type="ECO:0000256" key="14">
    <source>
        <dbReference type="SAM" id="MobiDB-lite"/>
    </source>
</evidence>
<evidence type="ECO:0000256" key="6">
    <source>
        <dbReference type="ARBA" id="ARBA00022729"/>
    </source>
</evidence>
<dbReference type="GO" id="GO:0032870">
    <property type="term" value="P:cellular response to hormone stimulus"/>
    <property type="evidence" value="ECO:0007669"/>
    <property type="project" value="TreeGrafter"/>
</dbReference>
<name>A0AAW1CB57_CROAD</name>
<dbReference type="InterPro" id="IPR006985">
    <property type="entry name" value="RAMP"/>
</dbReference>
<evidence type="ECO:0000256" key="8">
    <source>
        <dbReference type="ARBA" id="ARBA00023136"/>
    </source>
</evidence>
<dbReference type="Gene3D" id="1.10.150.510">
    <property type="entry name" value="Receptor activity modifying family"/>
    <property type="match status" value="1"/>
</dbReference>
<evidence type="ECO:0000256" key="1">
    <source>
        <dbReference type="ARBA" id="ARBA00004251"/>
    </source>
</evidence>
<accession>A0AAW1CB57</accession>
<evidence type="ECO:0000256" key="10">
    <source>
        <dbReference type="ARBA" id="ARBA00023170"/>
    </source>
</evidence>
<comment type="function">
    <text evidence="12">Accessory protein that interacts with and modulates the function of G-protein coupled receptors including calcitonin gene-related peptide type 1 receptor (CALCRL) and calcitonin receptor (CALCR). Required for the transport of CALCRL to the plasma membrane. Together with CALCRL, form the receptor complex for the calcitonin gene-related peptides CGRP1/CALCA and CGRP2/CALCB. Together with CALCR, form the AMYR1 receptor complex for amylin/IAPP and CGRP1/CALCA.</text>
</comment>
<dbReference type="GO" id="GO:0015026">
    <property type="term" value="F:coreceptor activity"/>
    <property type="evidence" value="ECO:0007669"/>
    <property type="project" value="InterPro"/>
</dbReference>
<feature type="compositionally biased region" description="Basic and acidic residues" evidence="14">
    <location>
        <begin position="85"/>
        <end position="102"/>
    </location>
</feature>
<sequence>MEILRKTLWCDWDKTLDCYKELTNCTILIAEKLDCYWPNQLVDQFFITIHRHYFKNCPVSGRAKNVYSVGLMEQSLNQQKLRKRSQADEEGKKEANTEWLHS</sequence>
<dbReference type="Proteomes" id="UP001474421">
    <property type="component" value="Unassembled WGS sequence"/>
</dbReference>
<keyword evidence="10 15" id="KW-0675">Receptor</keyword>
<keyword evidence="4" id="KW-1003">Cell membrane</keyword>
<comment type="similarity">
    <text evidence="2">Belongs to the RAMP family.</text>
</comment>